<dbReference type="PANTHER" id="PTHR43569:SF1">
    <property type="entry name" value="BLL3371 PROTEIN"/>
    <property type="match status" value="1"/>
</dbReference>
<dbReference type="InterPro" id="IPR052350">
    <property type="entry name" value="Metallo-dep_Lactonases"/>
</dbReference>
<evidence type="ECO:0000259" key="2">
    <source>
        <dbReference type="Pfam" id="PF04909"/>
    </source>
</evidence>
<feature type="domain" description="Amidohydrolase-related" evidence="2">
    <location>
        <begin position="7"/>
        <end position="298"/>
    </location>
</feature>
<sequence>MNTISIVDAHHHIWRQDDLAWLKGPMQPRIFGPYEPIRRDYPIAEYLADLAGTGVEASVYCQTNWPAKGELTEVEWVDAESKKSSGVLQGMTAYCNLLVEDAPAMLAAEAKASKLVRGIRMQLHWHENPLYRFAPRPDLMHEPLFRKNLAKLQDHGWLFELQVFTSQMQDAAELIKAFPGINFVLLHAGMLEDLSAAGRAAWREGMQRLAQLPNLYVKLSGLGTFIHRVDQAHIADIALPTIEMFGAGRCVFGSNFPIEKLWSRYADLVNAYRGALAGLPDADQARVFSGTARQLYGLA</sequence>
<dbReference type="InterPro" id="IPR006680">
    <property type="entry name" value="Amidohydro-rel"/>
</dbReference>
<dbReference type="Proteomes" id="UP001230156">
    <property type="component" value="Unassembled WGS sequence"/>
</dbReference>
<keyword evidence="4" id="KW-1185">Reference proteome</keyword>
<evidence type="ECO:0000313" key="3">
    <source>
        <dbReference type="EMBL" id="MDQ7249237.1"/>
    </source>
</evidence>
<dbReference type="SUPFAM" id="SSF51556">
    <property type="entry name" value="Metallo-dependent hydrolases"/>
    <property type="match status" value="1"/>
</dbReference>
<proteinExistence type="inferred from homology"/>
<accession>A0ABU0YPW8</accession>
<dbReference type="InterPro" id="IPR032466">
    <property type="entry name" value="Metal_Hydrolase"/>
</dbReference>
<reference evidence="4" key="1">
    <citation type="submission" date="2023-08" db="EMBL/GenBank/DDBJ databases">
        <title>Rhodospirillaceae gen. nov., a novel taxon isolated from the Yangtze River Yuezi River estuary sludge.</title>
        <authorList>
            <person name="Ruan L."/>
        </authorList>
    </citation>
    <scope>NUCLEOTIDE SEQUENCE [LARGE SCALE GENOMIC DNA]</scope>
    <source>
        <strain evidence="4">R-7</strain>
    </source>
</reference>
<name>A0ABU0YPW8_9PROT</name>
<comment type="similarity">
    <text evidence="1">Belongs to the metallo-dependent hydrolases superfamily.</text>
</comment>
<evidence type="ECO:0000256" key="1">
    <source>
        <dbReference type="ARBA" id="ARBA00038310"/>
    </source>
</evidence>
<protein>
    <submittedName>
        <fullName evidence="3">Amidohydrolase family protein</fullName>
    </submittedName>
</protein>
<dbReference type="EMBL" id="JAUYVI010000005">
    <property type="protein sequence ID" value="MDQ7249237.1"/>
    <property type="molecule type" value="Genomic_DNA"/>
</dbReference>
<dbReference type="PANTHER" id="PTHR43569">
    <property type="entry name" value="AMIDOHYDROLASE"/>
    <property type="match status" value="1"/>
</dbReference>
<evidence type="ECO:0000313" key="4">
    <source>
        <dbReference type="Proteomes" id="UP001230156"/>
    </source>
</evidence>
<organism evidence="3 4">
    <name type="scientific">Dongia sedimenti</name>
    <dbReference type="NCBI Taxonomy" id="3064282"/>
    <lineage>
        <taxon>Bacteria</taxon>
        <taxon>Pseudomonadati</taxon>
        <taxon>Pseudomonadota</taxon>
        <taxon>Alphaproteobacteria</taxon>
        <taxon>Rhodospirillales</taxon>
        <taxon>Dongiaceae</taxon>
        <taxon>Dongia</taxon>
    </lineage>
</organism>
<dbReference type="Pfam" id="PF04909">
    <property type="entry name" value="Amidohydro_2"/>
    <property type="match status" value="1"/>
</dbReference>
<dbReference type="Gene3D" id="3.20.20.140">
    <property type="entry name" value="Metal-dependent hydrolases"/>
    <property type="match status" value="1"/>
</dbReference>
<gene>
    <name evidence="3" type="ORF">Q8A70_16230</name>
</gene>
<comment type="caution">
    <text evidence="3">The sequence shown here is derived from an EMBL/GenBank/DDBJ whole genome shotgun (WGS) entry which is preliminary data.</text>
</comment>
<dbReference type="RefSeq" id="WP_379957008.1">
    <property type="nucleotide sequence ID" value="NZ_JAUYVI010000005.1"/>
</dbReference>